<evidence type="ECO:0000313" key="3">
    <source>
        <dbReference type="Proteomes" id="UP000007963"/>
    </source>
</evidence>
<feature type="compositionally biased region" description="Basic and acidic residues" evidence="1">
    <location>
        <begin position="31"/>
        <end position="53"/>
    </location>
</feature>
<proteinExistence type="predicted"/>
<dbReference type="AlphaFoldDB" id="Q0CQ32"/>
<dbReference type="VEuPathDB" id="FungiDB:ATEG_04202"/>
<dbReference type="Proteomes" id="UP000007963">
    <property type="component" value="Unassembled WGS sequence"/>
</dbReference>
<dbReference type="EMBL" id="CH476598">
    <property type="protein sequence ID" value="EAU36004.1"/>
    <property type="molecule type" value="Genomic_DNA"/>
</dbReference>
<dbReference type="GeneID" id="4318550"/>
<gene>
    <name evidence="2" type="ORF">ATEG_04202</name>
</gene>
<dbReference type="HOGENOM" id="CLU_1712891_0_0_1"/>
<feature type="compositionally biased region" description="Basic and acidic residues" evidence="1">
    <location>
        <begin position="142"/>
        <end position="153"/>
    </location>
</feature>
<evidence type="ECO:0000313" key="2">
    <source>
        <dbReference type="EMBL" id="EAU36004.1"/>
    </source>
</evidence>
<evidence type="ECO:0000256" key="1">
    <source>
        <dbReference type="SAM" id="MobiDB-lite"/>
    </source>
</evidence>
<feature type="compositionally biased region" description="Basic and acidic residues" evidence="1">
    <location>
        <begin position="121"/>
        <end position="130"/>
    </location>
</feature>
<dbReference type="RefSeq" id="XP_001213380.1">
    <property type="nucleotide sequence ID" value="XM_001213380.1"/>
</dbReference>
<accession>Q0CQ32</accession>
<organism evidence="2 3">
    <name type="scientific">Aspergillus terreus (strain NIH 2624 / FGSC A1156)</name>
    <dbReference type="NCBI Taxonomy" id="341663"/>
    <lineage>
        <taxon>Eukaryota</taxon>
        <taxon>Fungi</taxon>
        <taxon>Dikarya</taxon>
        <taxon>Ascomycota</taxon>
        <taxon>Pezizomycotina</taxon>
        <taxon>Eurotiomycetes</taxon>
        <taxon>Eurotiomycetidae</taxon>
        <taxon>Eurotiales</taxon>
        <taxon>Aspergillaceae</taxon>
        <taxon>Aspergillus</taxon>
        <taxon>Aspergillus subgen. Circumdati</taxon>
    </lineage>
</organism>
<feature type="region of interest" description="Disordered" evidence="1">
    <location>
        <begin position="1"/>
        <end position="72"/>
    </location>
</feature>
<protein>
    <submittedName>
        <fullName evidence="2">Uncharacterized protein</fullName>
    </submittedName>
</protein>
<reference evidence="3" key="1">
    <citation type="submission" date="2005-09" db="EMBL/GenBank/DDBJ databases">
        <title>Annotation of the Aspergillus terreus NIH2624 genome.</title>
        <authorList>
            <person name="Birren B.W."/>
            <person name="Lander E.S."/>
            <person name="Galagan J.E."/>
            <person name="Nusbaum C."/>
            <person name="Devon K."/>
            <person name="Henn M."/>
            <person name="Ma L.-J."/>
            <person name="Jaffe D.B."/>
            <person name="Butler J."/>
            <person name="Alvarez P."/>
            <person name="Gnerre S."/>
            <person name="Grabherr M."/>
            <person name="Kleber M."/>
            <person name="Mauceli E.W."/>
            <person name="Brockman W."/>
            <person name="Rounsley S."/>
            <person name="Young S.K."/>
            <person name="LaButti K."/>
            <person name="Pushparaj V."/>
            <person name="DeCaprio D."/>
            <person name="Crawford M."/>
            <person name="Koehrsen M."/>
            <person name="Engels R."/>
            <person name="Montgomery P."/>
            <person name="Pearson M."/>
            <person name="Howarth C."/>
            <person name="Larson L."/>
            <person name="Luoma S."/>
            <person name="White J."/>
            <person name="Alvarado L."/>
            <person name="Kodira C.D."/>
            <person name="Zeng Q."/>
            <person name="Oleary S."/>
            <person name="Yandava C."/>
            <person name="Denning D.W."/>
            <person name="Nierman W.C."/>
            <person name="Milne T."/>
            <person name="Madden K."/>
        </authorList>
    </citation>
    <scope>NUCLEOTIDE SEQUENCE [LARGE SCALE GENOMIC DNA]</scope>
    <source>
        <strain evidence="3">NIH 2624 / FGSC A1156</strain>
    </source>
</reference>
<name>Q0CQ32_ASPTN</name>
<sequence>MSHTEPTAHSIRRRPHVRDDVTKASAPSRRMQVDARSIECEASVRRPPAEEKSPPANGVMLQADRKGRQGKTSMIRLTPIAKYSVSAIEPKYAAVKGRRGPETRCFAYTQAPGFSNVLAGDGEHDERRPSDWCGSTHTPSATHDKPYTASCRE</sequence>
<feature type="region of interest" description="Disordered" evidence="1">
    <location>
        <begin position="116"/>
        <end position="153"/>
    </location>
</feature>